<keyword evidence="2" id="KW-1185">Reference proteome</keyword>
<dbReference type="PANTHER" id="PTHR42999:SF1">
    <property type="entry name" value="PENTAPEPTIDE REPEAT-CONTAINING PROTEIN"/>
    <property type="match status" value="1"/>
</dbReference>
<protein>
    <recommendedName>
        <fullName evidence="3">Pentapeptide repeat-containing protein</fullName>
    </recommendedName>
</protein>
<dbReference type="Pfam" id="PF13599">
    <property type="entry name" value="Pentapeptide_4"/>
    <property type="match status" value="1"/>
</dbReference>
<dbReference type="SUPFAM" id="SSF141571">
    <property type="entry name" value="Pentapeptide repeat-like"/>
    <property type="match status" value="3"/>
</dbReference>
<proteinExistence type="predicted"/>
<dbReference type="Gene3D" id="2.160.20.80">
    <property type="entry name" value="E3 ubiquitin-protein ligase SopA"/>
    <property type="match status" value="4"/>
</dbReference>
<reference evidence="2" key="1">
    <citation type="submission" date="2013-09" db="EMBL/GenBank/DDBJ databases">
        <title>The Genome Sequence of Anopheles maculatus species B.</title>
        <authorList>
            <consortium name="The Broad Institute Genomics Platform"/>
            <person name="Neafsey D.E."/>
            <person name="Besansky N."/>
            <person name="Howell P."/>
            <person name="Walton C."/>
            <person name="Young S.K."/>
            <person name="Zeng Q."/>
            <person name="Gargeya S."/>
            <person name="Fitzgerald M."/>
            <person name="Haas B."/>
            <person name="Abouelleil A."/>
            <person name="Allen A.W."/>
            <person name="Alvarado L."/>
            <person name="Arachchi H.M."/>
            <person name="Berlin A.M."/>
            <person name="Chapman S.B."/>
            <person name="Gainer-Dewar J."/>
            <person name="Goldberg J."/>
            <person name="Griggs A."/>
            <person name="Gujja S."/>
            <person name="Hansen M."/>
            <person name="Howarth C."/>
            <person name="Imamovic A."/>
            <person name="Ireland A."/>
            <person name="Larimer J."/>
            <person name="McCowan C."/>
            <person name="Murphy C."/>
            <person name="Pearson M."/>
            <person name="Poon T.W."/>
            <person name="Priest M."/>
            <person name="Roberts A."/>
            <person name="Saif S."/>
            <person name="Shea T."/>
            <person name="Sisk P."/>
            <person name="Sykes S."/>
            <person name="Wortman J."/>
            <person name="Nusbaum C."/>
            <person name="Birren B."/>
        </authorList>
    </citation>
    <scope>NUCLEOTIDE SEQUENCE [LARGE SCALE GENOMIC DNA]</scope>
    <source>
        <strain evidence="2">maculatus3</strain>
    </source>
</reference>
<dbReference type="EnsemblMetazoa" id="AMAM002014-RA">
    <property type="protein sequence ID" value="AMAM002014-PA"/>
    <property type="gene ID" value="AMAM002014"/>
</dbReference>
<evidence type="ECO:0000313" key="2">
    <source>
        <dbReference type="Proteomes" id="UP000075901"/>
    </source>
</evidence>
<dbReference type="AlphaFoldDB" id="A0A182S8W2"/>
<organism evidence="1 2">
    <name type="scientific">Anopheles maculatus</name>
    <dbReference type="NCBI Taxonomy" id="74869"/>
    <lineage>
        <taxon>Eukaryota</taxon>
        <taxon>Metazoa</taxon>
        <taxon>Ecdysozoa</taxon>
        <taxon>Arthropoda</taxon>
        <taxon>Hexapoda</taxon>
        <taxon>Insecta</taxon>
        <taxon>Pterygota</taxon>
        <taxon>Neoptera</taxon>
        <taxon>Endopterygota</taxon>
        <taxon>Diptera</taxon>
        <taxon>Nematocera</taxon>
        <taxon>Culicoidea</taxon>
        <taxon>Culicidae</taxon>
        <taxon>Anophelinae</taxon>
        <taxon>Anopheles</taxon>
        <taxon>Anopheles maculatus group</taxon>
    </lineage>
</organism>
<dbReference type="InterPro" id="IPR052949">
    <property type="entry name" value="PA_immunity-related"/>
</dbReference>
<accession>A0A182S8W2</accession>
<reference evidence="1" key="2">
    <citation type="submission" date="2020-05" db="UniProtKB">
        <authorList>
            <consortium name="EnsemblMetazoa"/>
        </authorList>
    </citation>
    <scope>IDENTIFICATION</scope>
    <source>
        <strain evidence="1">maculatus3</strain>
    </source>
</reference>
<dbReference type="PANTHER" id="PTHR42999">
    <property type="entry name" value="ANTIBIOTIC RESISTANCE PROTEIN MCBG"/>
    <property type="match status" value="1"/>
</dbReference>
<dbReference type="InterPro" id="IPR001646">
    <property type="entry name" value="5peptide_repeat"/>
</dbReference>
<dbReference type="Proteomes" id="UP000075901">
    <property type="component" value="Unassembled WGS sequence"/>
</dbReference>
<name>A0A182S8W2_9DIPT</name>
<evidence type="ECO:0008006" key="3">
    <source>
        <dbReference type="Google" id="ProtNLM"/>
    </source>
</evidence>
<dbReference type="VEuPathDB" id="VectorBase:AMAM002014"/>
<evidence type="ECO:0000313" key="1">
    <source>
        <dbReference type="EnsemblMetazoa" id="AMAM002014-PA"/>
    </source>
</evidence>
<sequence>MFNGTDFSVLTLQNRQFRYCTFNNCRFSDTALTHCTFESCQFLYCQIDNARWHNVRMNGCFMQHTDACKSRFKDCQYEKTALESTRFVQCRFTDSRWQHCIVKQSDLSLSQFEQCTADGGFYSETLFNQSQHDQCLLTSCIFEKCTGLHTKFADSTLEKSSFIDSQWPGIHFTQCQIYSFTTGLGVDLSSSHFEQCHLEKVGFSKANLQASTFIHCSVIEGVYDHANLDQATMTFCDMALLRLKDACLTHSVWQATSLQQGILYNADLRDACFQRCNLAGANLGMTSQNMTTRFEQCLLEKTHWLPRRYKIPA</sequence>